<proteinExistence type="predicted"/>
<name>A0A1I2S5D4_9BACL</name>
<sequence>MPRLEYRLLDEEKGYPVLYYYKGIDKEEISLRFACDYFVKDQHVYEKTSCAVEDGTYVIYIRRAEDEKVLDDQLVFAPDWRGIRLEVRHFREGTAHYPVVHTFYFHSDEDALLHLQSDLFYIGGREWQKTSAEVDENRKVYVIYAEPTEEGG</sequence>
<dbReference type="STRING" id="201973.SAMN04488025_1378"/>
<organism evidence="1 2">
    <name type="scientific">Planifilum fulgidum</name>
    <dbReference type="NCBI Taxonomy" id="201973"/>
    <lineage>
        <taxon>Bacteria</taxon>
        <taxon>Bacillati</taxon>
        <taxon>Bacillota</taxon>
        <taxon>Bacilli</taxon>
        <taxon>Bacillales</taxon>
        <taxon>Thermoactinomycetaceae</taxon>
        <taxon>Planifilum</taxon>
    </lineage>
</organism>
<evidence type="ECO:0000313" key="1">
    <source>
        <dbReference type="EMBL" id="SFG46969.1"/>
    </source>
</evidence>
<dbReference type="Proteomes" id="UP000198661">
    <property type="component" value="Unassembled WGS sequence"/>
</dbReference>
<protein>
    <submittedName>
        <fullName evidence="1">Uncharacterized protein</fullName>
    </submittedName>
</protein>
<dbReference type="OrthoDB" id="1682087at2"/>
<dbReference type="AlphaFoldDB" id="A0A1I2S5D4"/>
<evidence type="ECO:0000313" key="2">
    <source>
        <dbReference type="Proteomes" id="UP000198661"/>
    </source>
</evidence>
<dbReference type="EMBL" id="FOOK01000037">
    <property type="protein sequence ID" value="SFG46969.1"/>
    <property type="molecule type" value="Genomic_DNA"/>
</dbReference>
<dbReference type="RefSeq" id="WP_092041045.1">
    <property type="nucleotide sequence ID" value="NZ_FOOK01000037.1"/>
</dbReference>
<keyword evidence="2" id="KW-1185">Reference proteome</keyword>
<gene>
    <name evidence="1" type="ORF">SAMN04488025_1378</name>
</gene>
<accession>A0A1I2S5D4</accession>
<reference evidence="1 2" key="1">
    <citation type="submission" date="2016-10" db="EMBL/GenBank/DDBJ databases">
        <authorList>
            <person name="de Groot N.N."/>
        </authorList>
    </citation>
    <scope>NUCLEOTIDE SEQUENCE [LARGE SCALE GENOMIC DNA]</scope>
    <source>
        <strain evidence="1 2">DSM 44945</strain>
    </source>
</reference>